<dbReference type="InterPro" id="IPR036005">
    <property type="entry name" value="Creatinase/aminopeptidase-like"/>
</dbReference>
<evidence type="ECO:0000259" key="9">
    <source>
        <dbReference type="Pfam" id="PF21216"/>
    </source>
</evidence>
<evidence type="ECO:0000256" key="3">
    <source>
        <dbReference type="ARBA" id="ARBA00022801"/>
    </source>
</evidence>
<dbReference type="SUPFAM" id="SSF55920">
    <property type="entry name" value="Creatinase/aminopeptidase"/>
    <property type="match status" value="1"/>
</dbReference>
<dbReference type="Pfam" id="PF21216">
    <property type="entry name" value="PepQ_N"/>
    <property type="match status" value="1"/>
</dbReference>
<feature type="binding site" evidence="7">
    <location>
        <position position="287"/>
    </location>
    <ligand>
        <name>Mn(2+)</name>
        <dbReference type="ChEBI" id="CHEBI:29035"/>
        <label>2</label>
    </ligand>
</feature>
<evidence type="ECO:0000259" key="8">
    <source>
        <dbReference type="Pfam" id="PF00557"/>
    </source>
</evidence>
<comment type="catalytic activity">
    <reaction evidence="7">
        <text>Xaa-L-Pro dipeptide + H2O = an L-alpha-amino acid + L-proline</text>
        <dbReference type="Rhea" id="RHEA:76407"/>
        <dbReference type="ChEBI" id="CHEBI:15377"/>
        <dbReference type="ChEBI" id="CHEBI:59869"/>
        <dbReference type="ChEBI" id="CHEBI:60039"/>
        <dbReference type="ChEBI" id="CHEBI:195196"/>
        <dbReference type="EC" id="3.4.13.9"/>
    </reaction>
</comment>
<proteinExistence type="inferred from homology"/>
<evidence type="ECO:0000256" key="1">
    <source>
        <dbReference type="ARBA" id="ARBA00022670"/>
    </source>
</evidence>
<dbReference type="EC" id="3.4.13.9" evidence="7"/>
<keyword evidence="5 7" id="KW-0482">Metalloprotease</keyword>
<evidence type="ECO:0000256" key="7">
    <source>
        <dbReference type="HAMAP-Rule" id="MF_01279"/>
    </source>
</evidence>
<organism evidence="10 11">
    <name type="scientific">Candidatus Pantoea symbiotica</name>
    <dbReference type="NCBI Taxonomy" id="1884370"/>
    <lineage>
        <taxon>Bacteria</taxon>
        <taxon>Pseudomonadati</taxon>
        <taxon>Pseudomonadota</taxon>
        <taxon>Gammaproteobacteria</taxon>
        <taxon>Enterobacterales</taxon>
        <taxon>Erwiniaceae</taxon>
        <taxon>Pantoea</taxon>
    </lineage>
</organism>
<dbReference type="PANTHER" id="PTHR43226:SF8">
    <property type="entry name" value="XAA-PRO DIPEPTIDASE"/>
    <property type="match status" value="1"/>
</dbReference>
<comment type="caution">
    <text evidence="10">The sequence shown here is derived from an EMBL/GenBank/DDBJ whole genome shotgun (WGS) entry which is preliminary data.</text>
</comment>
<dbReference type="Gene3D" id="3.90.230.10">
    <property type="entry name" value="Creatinase/methionine aminopeptidase superfamily"/>
    <property type="match status" value="1"/>
</dbReference>
<keyword evidence="11" id="KW-1185">Reference proteome</keyword>
<dbReference type="NCBIfam" id="NF010133">
    <property type="entry name" value="PRK13607.1"/>
    <property type="match status" value="1"/>
</dbReference>
<dbReference type="InterPro" id="IPR000994">
    <property type="entry name" value="Pept_M24"/>
</dbReference>
<comment type="function">
    <text evidence="7">Splits dipeptides with a prolyl residue in the C-terminal position.</text>
</comment>
<dbReference type="InterPro" id="IPR001131">
    <property type="entry name" value="Peptidase_M24B_aminopep-P_CS"/>
</dbReference>
<dbReference type="PANTHER" id="PTHR43226">
    <property type="entry name" value="XAA-PRO AMINOPEPTIDASE 3"/>
    <property type="match status" value="1"/>
</dbReference>
<dbReference type="InterPro" id="IPR029149">
    <property type="entry name" value="Creatin/AminoP/Spt16_N"/>
</dbReference>
<reference evidence="10 11" key="1">
    <citation type="submission" date="2016-10" db="EMBL/GenBank/DDBJ databases">
        <authorList>
            <person name="Varghese N."/>
            <person name="Submissions S."/>
        </authorList>
    </citation>
    <scope>NUCLEOTIDE SEQUENCE [LARGE SCALE GENOMIC DNA]</scope>
    <source>
        <strain evidence="10 11">YR512</strain>
    </source>
</reference>
<dbReference type="Gene3D" id="3.40.350.10">
    <property type="entry name" value="Creatinase/prolidase N-terminal domain"/>
    <property type="match status" value="1"/>
</dbReference>
<feature type="binding site" evidence="7">
    <location>
        <position position="464"/>
    </location>
    <ligand>
        <name>Mn(2+)</name>
        <dbReference type="ChEBI" id="CHEBI:29035"/>
        <label>1</label>
    </ligand>
</feature>
<dbReference type="Proteomes" id="UP000198841">
    <property type="component" value="Unassembled WGS sequence"/>
</dbReference>
<dbReference type="EMBL" id="FOSD01000009">
    <property type="protein sequence ID" value="SFK68379.1"/>
    <property type="molecule type" value="Genomic_DNA"/>
</dbReference>
<dbReference type="CDD" id="cd01087">
    <property type="entry name" value="Prolidase"/>
    <property type="match status" value="1"/>
</dbReference>
<keyword evidence="4 7" id="KW-0224">Dipeptidase</keyword>
<feature type="binding site" evidence="7">
    <location>
        <position position="298"/>
    </location>
    <ligand>
        <name>Mn(2+)</name>
        <dbReference type="ChEBI" id="CHEBI:29035"/>
        <label>1</label>
    </ligand>
</feature>
<evidence type="ECO:0000256" key="4">
    <source>
        <dbReference type="ARBA" id="ARBA00022997"/>
    </source>
</evidence>
<accession>A0A1I4BK63</accession>
<name>A0A1I4BK63_9GAMM</name>
<dbReference type="Pfam" id="PF00557">
    <property type="entry name" value="Peptidase_M24"/>
    <property type="match status" value="1"/>
</dbReference>
<keyword evidence="2 7" id="KW-0479">Metal-binding</keyword>
<gene>
    <name evidence="7" type="primary">pepQ</name>
    <name evidence="10" type="ORF">SAMN05518863_1094</name>
</gene>
<evidence type="ECO:0000256" key="6">
    <source>
        <dbReference type="ARBA" id="ARBA00023211"/>
    </source>
</evidence>
<keyword evidence="3 7" id="KW-0378">Hydrolase</keyword>
<evidence type="ECO:0000256" key="5">
    <source>
        <dbReference type="ARBA" id="ARBA00023049"/>
    </source>
</evidence>
<feature type="binding site" evidence="7">
    <location>
        <position position="380"/>
    </location>
    <ligand>
        <name>Mn(2+)</name>
        <dbReference type="ChEBI" id="CHEBI:29035"/>
        <label>1</label>
    </ligand>
</feature>
<feature type="domain" description="Peptidase M24" evidence="8">
    <location>
        <begin position="209"/>
        <end position="470"/>
    </location>
</feature>
<dbReference type="InterPro" id="IPR052433">
    <property type="entry name" value="X-Pro_dipept-like"/>
</dbReference>
<feature type="binding site" evidence="7">
    <location>
        <position position="425"/>
    </location>
    <ligand>
        <name>Mn(2+)</name>
        <dbReference type="ChEBI" id="CHEBI:29035"/>
        <label>1</label>
    </ligand>
</feature>
<comment type="cofactor">
    <cofactor evidence="7">
        <name>Mn(2+)</name>
        <dbReference type="ChEBI" id="CHEBI:29035"/>
    </cofactor>
    <text evidence="7">Binds 2 manganese ions per subunit.</text>
</comment>
<feature type="domain" description="Xaa-Pro dipeptidase N-terminal" evidence="9">
    <location>
        <begin position="48"/>
        <end position="198"/>
    </location>
</feature>
<evidence type="ECO:0000256" key="2">
    <source>
        <dbReference type="ARBA" id="ARBA00022723"/>
    </source>
</evidence>
<evidence type="ECO:0000313" key="11">
    <source>
        <dbReference type="Proteomes" id="UP000198841"/>
    </source>
</evidence>
<dbReference type="InterPro" id="IPR048819">
    <property type="entry name" value="PepQ_N"/>
</dbReference>
<sequence>MLIICKREFAYLIQRSQRVQHGIAYTAVLHCGHFRDIGDKSMDSLKTLYHAHINTLQQRAQQVLARFKLDAMLIHSGELLTVFLDDHDYPFKVNPQFKAWVPVTQVPNCWLWIDGVNKPKLWFYSPVDYWHNVEPLPNSFWTNDVDVIGLKSADEIAQLLPAQRENVAYIGPVPSRASQLGINSEQVNPKGVIDFLHYHRSIKTEYELACMREAQKLAVAGHRAAKEAFFSGMSEFDINIAYLTATGHRDTDVPYGNIIALNEHAAVLHYTKLDHQPPAKRHSFLIDAGAEYLGYAADLTRSYAAQSKSRYAEMVAAMNKEELALIATLKAGVRYTDYHLQMHQRIARLLLKFELVKGLTEETLVAEDLTGPFMPHGLGHPLGLQVHDVAGFMQDDNGTHLAAPSQYPYLRCTRVLEPGMVLTIEPGFYIIDSLLAKLRGGKFSQYFDWAAIDALKPYGGIRIEDNVVIHTNRIENMTRDLHLA</sequence>
<keyword evidence="6 7" id="KW-0464">Manganese</keyword>
<dbReference type="HAMAP" id="MF_01279">
    <property type="entry name" value="X_Pro_dipeptid"/>
    <property type="match status" value="1"/>
</dbReference>
<keyword evidence="1 7" id="KW-0645">Protease</keyword>
<dbReference type="PROSITE" id="PS00491">
    <property type="entry name" value="PROLINE_PEPTIDASE"/>
    <property type="match status" value="1"/>
</dbReference>
<protein>
    <recommendedName>
        <fullName evidence="7">Xaa-Pro dipeptidase</fullName>
        <shortName evidence="7">X-Pro dipeptidase</shortName>
        <ecNumber evidence="7">3.4.13.9</ecNumber>
    </recommendedName>
    <alternativeName>
        <fullName evidence="7">Imidodipeptidase</fullName>
    </alternativeName>
    <alternativeName>
        <fullName evidence="7">Proline dipeptidase</fullName>
        <shortName evidence="7">Prolidase</shortName>
    </alternativeName>
</protein>
<feature type="binding site" evidence="7">
    <location>
        <position position="298"/>
    </location>
    <ligand>
        <name>Mn(2+)</name>
        <dbReference type="ChEBI" id="CHEBI:29035"/>
        <label>2</label>
    </ligand>
</feature>
<dbReference type="InterPro" id="IPR022846">
    <property type="entry name" value="X_Pro_dipept"/>
</dbReference>
<comment type="similarity">
    <text evidence="7">Belongs to the peptidase M24B family. Bacterial-type prolidase subfamily.</text>
</comment>
<feature type="binding site" evidence="7">
    <location>
        <position position="464"/>
    </location>
    <ligand>
        <name>Mn(2+)</name>
        <dbReference type="ChEBI" id="CHEBI:29035"/>
        <label>2</label>
    </ligand>
</feature>
<evidence type="ECO:0000313" key="10">
    <source>
        <dbReference type="EMBL" id="SFK68379.1"/>
    </source>
</evidence>